<dbReference type="EMBL" id="UFXS01000001">
    <property type="protein sequence ID" value="STD55074.1"/>
    <property type="molecule type" value="Genomic_DNA"/>
</dbReference>
<gene>
    <name evidence="1" type="ORF">NCTC13456_01348</name>
</gene>
<name>A0A376G436_9FLAO</name>
<dbReference type="AlphaFoldDB" id="A0A376G436"/>
<dbReference type="Proteomes" id="UP000254737">
    <property type="component" value="Unassembled WGS sequence"/>
</dbReference>
<organism evidence="1 2">
    <name type="scientific">Empedobacter falsenii</name>
    <dbReference type="NCBI Taxonomy" id="343874"/>
    <lineage>
        <taxon>Bacteria</taxon>
        <taxon>Pseudomonadati</taxon>
        <taxon>Bacteroidota</taxon>
        <taxon>Flavobacteriia</taxon>
        <taxon>Flavobacteriales</taxon>
        <taxon>Weeksellaceae</taxon>
        <taxon>Empedobacter</taxon>
    </lineage>
</organism>
<protein>
    <submittedName>
        <fullName evidence="1">Uncharacterized protein</fullName>
    </submittedName>
</protein>
<evidence type="ECO:0000313" key="1">
    <source>
        <dbReference type="EMBL" id="STD55074.1"/>
    </source>
</evidence>
<reference evidence="1 2" key="1">
    <citation type="submission" date="2018-06" db="EMBL/GenBank/DDBJ databases">
        <authorList>
            <consortium name="Pathogen Informatics"/>
            <person name="Doyle S."/>
        </authorList>
    </citation>
    <scope>NUCLEOTIDE SEQUENCE [LARGE SCALE GENOMIC DNA]</scope>
    <source>
        <strain evidence="1 2">NCTC13456</strain>
    </source>
</reference>
<evidence type="ECO:0000313" key="2">
    <source>
        <dbReference type="Proteomes" id="UP000254737"/>
    </source>
</evidence>
<accession>A0A376G436</accession>
<proteinExistence type="predicted"/>
<sequence length="30" mass="3581">MNQLSLLKTNSDNYKKSHSLSDFFIQFYNP</sequence>